<dbReference type="Gene3D" id="1.10.285.10">
    <property type="entry name" value="Glutamate Dehydrogenase, chain A, domain 3"/>
    <property type="match status" value="2"/>
</dbReference>
<keyword evidence="7" id="KW-0547">Nucleotide-binding</keyword>
<evidence type="ECO:0000256" key="6">
    <source>
        <dbReference type="PIRSR" id="PIRSR000185-1"/>
    </source>
</evidence>
<evidence type="ECO:0000256" key="4">
    <source>
        <dbReference type="ARBA" id="ARBA00023002"/>
    </source>
</evidence>
<dbReference type="FunFam" id="3.40.50.10860:FF:000002">
    <property type="entry name" value="Glutamate dehydrogenase"/>
    <property type="match status" value="1"/>
</dbReference>
<feature type="active site" description="Proton donor" evidence="6">
    <location>
        <position position="113"/>
    </location>
</feature>
<comment type="similarity">
    <text evidence="1 5 9">Belongs to the Glu/Leu/Phe/Val dehydrogenases family.</text>
</comment>
<dbReference type="PIRSF" id="PIRSF000185">
    <property type="entry name" value="Glu_DH"/>
    <property type="match status" value="1"/>
</dbReference>
<name>A0A1E3Q2G4_LIPST</name>
<gene>
    <name evidence="11" type="ORF">LIPSTDRAFT_72563</name>
</gene>
<dbReference type="Pfam" id="PF02812">
    <property type="entry name" value="ELFV_dehydrog_N"/>
    <property type="match status" value="1"/>
</dbReference>
<dbReference type="AlphaFoldDB" id="A0A1E3Q2G4"/>
<evidence type="ECO:0000313" key="12">
    <source>
        <dbReference type="Proteomes" id="UP000094385"/>
    </source>
</evidence>
<dbReference type="InterPro" id="IPR036291">
    <property type="entry name" value="NAD(P)-bd_dom_sf"/>
</dbReference>
<dbReference type="InterPro" id="IPR006095">
    <property type="entry name" value="Glu/Leu/Phe/Val/Trp_DH"/>
</dbReference>
<dbReference type="PROSITE" id="PS00074">
    <property type="entry name" value="GLFV_DEHYDROGENASE"/>
    <property type="match status" value="1"/>
</dbReference>
<evidence type="ECO:0000256" key="1">
    <source>
        <dbReference type="ARBA" id="ARBA00006382"/>
    </source>
</evidence>
<dbReference type="InterPro" id="IPR033524">
    <property type="entry name" value="Glu/Leu/Phe/Val_DH_AS"/>
</dbReference>
<dbReference type="FunFam" id="3.40.50.720:FF:000030">
    <property type="entry name" value="Glutamate dehydrogenase"/>
    <property type="match status" value="1"/>
</dbReference>
<sequence length="455" mass="49082">MVLPSEPEFEQAYNELLLTLENSTLFEKKPNLKKVLPVVSIPERVIQFRVVWQDDAGNLQVNRGFRVQFNSALGPYKGGLRFHPTVNLSILKFLGYEQIFKNALTGLAMGGGKGGADFDPKGKSDNEIRKFCEAFMRELSRHIGPDTDVPAGDIGVGGREIGYLFGAYRRYRNAFEGVLTGKGITWGGSLIRPEATGYGLIYYVEKMIDYVNPGDSFAGKTVAISGSGNVAQFAALKVIELGGKVVSLSDSKGAFVLASSESEGFTPEEISQIANIKLLHQELATLDAKFKPGKFNYIPGARPWTHVGAVDIALPCATQNEVSGEEAYALVAAGCKFVAEGSNMGSTMEAIDVFESERIKAPGGTWYAPGKAANCGGVAVSGLEMAQNSARVAWTREEVDARLKDIMVTCFQNCVNTAIEYSSEKTDGLPSLVKGANIAGFVKVVEAMLDQGDFY</sequence>
<feature type="binding site" evidence="7">
    <location>
        <position position="98"/>
    </location>
    <ligand>
        <name>substrate</name>
    </ligand>
</feature>
<feature type="binding site" evidence="7">
    <location>
        <position position="381"/>
    </location>
    <ligand>
        <name>substrate</name>
    </ligand>
</feature>
<reference evidence="11 12" key="1">
    <citation type="journal article" date="2016" name="Proc. Natl. Acad. Sci. U.S.A.">
        <title>Comparative genomics of biotechnologically important yeasts.</title>
        <authorList>
            <person name="Riley R."/>
            <person name="Haridas S."/>
            <person name="Wolfe K.H."/>
            <person name="Lopes M.R."/>
            <person name="Hittinger C.T."/>
            <person name="Goeker M."/>
            <person name="Salamov A.A."/>
            <person name="Wisecaver J.H."/>
            <person name="Long T.M."/>
            <person name="Calvey C.H."/>
            <person name="Aerts A.L."/>
            <person name="Barry K.W."/>
            <person name="Choi C."/>
            <person name="Clum A."/>
            <person name="Coughlan A.Y."/>
            <person name="Deshpande S."/>
            <person name="Douglass A.P."/>
            <person name="Hanson S.J."/>
            <person name="Klenk H.-P."/>
            <person name="LaButti K.M."/>
            <person name="Lapidus A."/>
            <person name="Lindquist E.A."/>
            <person name="Lipzen A.M."/>
            <person name="Meier-Kolthoff J.P."/>
            <person name="Ohm R.A."/>
            <person name="Otillar R.P."/>
            <person name="Pangilinan J.L."/>
            <person name="Peng Y."/>
            <person name="Rokas A."/>
            <person name="Rosa C.A."/>
            <person name="Scheuner C."/>
            <person name="Sibirny A.A."/>
            <person name="Slot J.C."/>
            <person name="Stielow J.B."/>
            <person name="Sun H."/>
            <person name="Kurtzman C.P."/>
            <person name="Blackwell M."/>
            <person name="Grigoriev I.V."/>
            <person name="Jeffries T.W."/>
        </authorList>
    </citation>
    <scope>NUCLEOTIDE SEQUENCE [LARGE SCALE GENOMIC DNA]</scope>
    <source>
        <strain evidence="11 12">NRRL Y-11557</strain>
    </source>
</reference>
<keyword evidence="12" id="KW-1185">Reference proteome</keyword>
<evidence type="ECO:0000256" key="9">
    <source>
        <dbReference type="RuleBase" id="RU004417"/>
    </source>
</evidence>
<dbReference type="NCBIfam" id="NF006929">
    <property type="entry name" value="PRK09414.1"/>
    <property type="match status" value="1"/>
</dbReference>
<evidence type="ECO:0000256" key="3">
    <source>
        <dbReference type="ARBA" id="ARBA00022857"/>
    </source>
</evidence>
<keyword evidence="3" id="KW-0521">NADP</keyword>
<proteinExistence type="inferred from homology"/>
<feature type="domain" description="Glutamate/phenylalanine/leucine/valine/L-tryptophan dehydrogenase C-terminal" evidence="10">
    <location>
        <begin position="189"/>
        <end position="452"/>
    </location>
</feature>
<dbReference type="SUPFAM" id="SSF51735">
    <property type="entry name" value="NAD(P)-binding Rossmann-fold domains"/>
    <property type="match status" value="1"/>
</dbReference>
<evidence type="ECO:0000256" key="5">
    <source>
        <dbReference type="PIRNR" id="PIRNR000185"/>
    </source>
</evidence>
<keyword evidence="4 5" id="KW-0560">Oxidoreductase</keyword>
<dbReference type="Gene3D" id="3.40.50.720">
    <property type="entry name" value="NAD(P)-binding Rossmann-like Domain"/>
    <property type="match status" value="1"/>
</dbReference>
<evidence type="ECO:0000313" key="11">
    <source>
        <dbReference type="EMBL" id="ODQ71895.1"/>
    </source>
</evidence>
<evidence type="ECO:0000259" key="10">
    <source>
        <dbReference type="SMART" id="SM00839"/>
    </source>
</evidence>
<evidence type="ECO:0000256" key="7">
    <source>
        <dbReference type="PIRSR" id="PIRSR000185-2"/>
    </source>
</evidence>
<dbReference type="InterPro" id="IPR006097">
    <property type="entry name" value="Glu/Leu/Phe/Val/Trp_DH_dimer"/>
</dbReference>
<dbReference type="SMART" id="SM00839">
    <property type="entry name" value="ELFV_dehydrog"/>
    <property type="match status" value="1"/>
</dbReference>
<evidence type="ECO:0000256" key="8">
    <source>
        <dbReference type="PIRSR" id="PIRSR000185-3"/>
    </source>
</evidence>
<dbReference type="FunFam" id="1.10.285.10:FF:000003">
    <property type="entry name" value="Glutamate dehydrogenase"/>
    <property type="match status" value="1"/>
</dbReference>
<dbReference type="InterPro" id="IPR014362">
    <property type="entry name" value="Glu_DH"/>
</dbReference>
<feature type="binding site" evidence="7">
    <location>
        <position position="152"/>
    </location>
    <ligand>
        <name>substrate</name>
    </ligand>
</feature>
<dbReference type="PRINTS" id="PR00082">
    <property type="entry name" value="GLFDHDRGNASE"/>
</dbReference>
<dbReference type="SUPFAM" id="SSF53223">
    <property type="entry name" value="Aminoacid dehydrogenase-like, N-terminal domain"/>
    <property type="match status" value="1"/>
</dbReference>
<protein>
    <recommendedName>
        <fullName evidence="5">Glutamate dehydrogenase</fullName>
    </recommendedName>
</protein>
<feature type="binding site" evidence="7">
    <location>
        <position position="196"/>
    </location>
    <ligand>
        <name>NAD(+)</name>
        <dbReference type="ChEBI" id="CHEBI:57540"/>
    </ligand>
</feature>
<dbReference type="Pfam" id="PF00208">
    <property type="entry name" value="ELFV_dehydrog"/>
    <property type="match status" value="1"/>
</dbReference>
<dbReference type="FunFam" id="1.10.285.10:FF:000001">
    <property type="entry name" value="Glutamate dehydrogenase"/>
    <property type="match status" value="1"/>
</dbReference>
<dbReference type="EMBL" id="KV454296">
    <property type="protein sequence ID" value="ODQ71895.1"/>
    <property type="molecule type" value="Genomic_DNA"/>
</dbReference>
<comment type="subunit">
    <text evidence="2">Homohexamer.</text>
</comment>
<feature type="binding site" evidence="7">
    <location>
        <position position="77"/>
    </location>
    <ligand>
        <name>substrate</name>
    </ligand>
</feature>
<dbReference type="OrthoDB" id="6718861at2759"/>
<dbReference type="InterPro" id="IPR033922">
    <property type="entry name" value="NAD_bind_Glu_DH"/>
</dbReference>
<dbReference type="InterPro" id="IPR006096">
    <property type="entry name" value="Glu/Leu/Phe/Val/Trp_DH_C"/>
</dbReference>
<feature type="site" description="Important for catalysis" evidence="8">
    <location>
        <position position="153"/>
    </location>
</feature>
<feature type="binding site" evidence="7">
    <location>
        <position position="101"/>
    </location>
    <ligand>
        <name>substrate</name>
    </ligand>
</feature>
<dbReference type="GO" id="GO:0004354">
    <property type="term" value="F:glutamate dehydrogenase (NADP+) activity"/>
    <property type="evidence" value="ECO:0007669"/>
    <property type="project" value="UniProtKB-ARBA"/>
</dbReference>
<dbReference type="PANTHER" id="PTHR43571:SF1">
    <property type="entry name" value="NADP-SPECIFIC GLUTAMATE DEHYDROGENASE 1-RELATED"/>
    <property type="match status" value="1"/>
</dbReference>
<keyword evidence="7" id="KW-0520">NAD</keyword>
<organism evidence="11 12">
    <name type="scientific">Lipomyces starkeyi NRRL Y-11557</name>
    <dbReference type="NCBI Taxonomy" id="675824"/>
    <lineage>
        <taxon>Eukaryota</taxon>
        <taxon>Fungi</taxon>
        <taxon>Dikarya</taxon>
        <taxon>Ascomycota</taxon>
        <taxon>Saccharomycotina</taxon>
        <taxon>Lipomycetes</taxon>
        <taxon>Lipomycetales</taxon>
        <taxon>Lipomycetaceae</taxon>
        <taxon>Lipomyces</taxon>
    </lineage>
</organism>
<evidence type="ECO:0000256" key="2">
    <source>
        <dbReference type="ARBA" id="ARBA00011643"/>
    </source>
</evidence>
<dbReference type="Proteomes" id="UP000094385">
    <property type="component" value="Unassembled WGS sequence"/>
</dbReference>
<dbReference type="InterPro" id="IPR050724">
    <property type="entry name" value="Glu_Leu_Phe_Val_DH"/>
</dbReference>
<dbReference type="GO" id="GO:0000166">
    <property type="term" value="F:nucleotide binding"/>
    <property type="evidence" value="ECO:0007669"/>
    <property type="project" value="UniProtKB-KW"/>
</dbReference>
<feature type="binding site" evidence="7">
    <location>
        <position position="229"/>
    </location>
    <ligand>
        <name>NAD(+)</name>
        <dbReference type="ChEBI" id="CHEBI:57540"/>
    </ligand>
</feature>
<dbReference type="PANTHER" id="PTHR43571">
    <property type="entry name" value="NADP-SPECIFIC GLUTAMATE DEHYDROGENASE 1-RELATED"/>
    <property type="match status" value="1"/>
</dbReference>
<dbReference type="Gene3D" id="3.40.50.10860">
    <property type="entry name" value="Leucine Dehydrogenase, chain A, domain 1"/>
    <property type="match status" value="1"/>
</dbReference>
<dbReference type="GO" id="GO:0005829">
    <property type="term" value="C:cytosol"/>
    <property type="evidence" value="ECO:0007669"/>
    <property type="project" value="TreeGrafter"/>
</dbReference>
<dbReference type="InterPro" id="IPR046346">
    <property type="entry name" value="Aminoacid_DH-like_N_sf"/>
</dbReference>
<dbReference type="GO" id="GO:0006537">
    <property type="term" value="P:glutamate biosynthetic process"/>
    <property type="evidence" value="ECO:0007669"/>
    <property type="project" value="TreeGrafter"/>
</dbReference>
<accession>A0A1E3Q2G4</accession>
<dbReference type="CDD" id="cd05313">
    <property type="entry name" value="NAD_bind_2_Glu_DH"/>
    <property type="match status" value="1"/>
</dbReference>
<dbReference type="STRING" id="675824.A0A1E3Q2G4"/>